<organism evidence="2 3">
    <name type="scientific">Cirrhinus mrigala</name>
    <name type="common">Mrigala</name>
    <dbReference type="NCBI Taxonomy" id="683832"/>
    <lineage>
        <taxon>Eukaryota</taxon>
        <taxon>Metazoa</taxon>
        <taxon>Chordata</taxon>
        <taxon>Craniata</taxon>
        <taxon>Vertebrata</taxon>
        <taxon>Euteleostomi</taxon>
        <taxon>Actinopterygii</taxon>
        <taxon>Neopterygii</taxon>
        <taxon>Teleostei</taxon>
        <taxon>Ostariophysi</taxon>
        <taxon>Cypriniformes</taxon>
        <taxon>Cyprinidae</taxon>
        <taxon>Labeoninae</taxon>
        <taxon>Labeonini</taxon>
        <taxon>Cirrhinus</taxon>
    </lineage>
</organism>
<evidence type="ECO:0000313" key="2">
    <source>
        <dbReference type="EMBL" id="KAL0186370.1"/>
    </source>
</evidence>
<gene>
    <name evidence="2" type="ORF">M9458_018040</name>
</gene>
<sequence>DIQQESLKGSHSHWHHSFSFMNNHYLFLACFLVVVLSILLYLLRLRRIHNRSTLLRGSSSASVQWLEEGLGSPDLAVTL</sequence>
<name>A0ABD0QKR8_CIRMR</name>
<accession>A0ABD0QKR8</accession>
<keyword evidence="1" id="KW-0472">Membrane</keyword>
<feature type="transmembrane region" description="Helical" evidence="1">
    <location>
        <begin position="24"/>
        <end position="43"/>
    </location>
</feature>
<proteinExistence type="predicted"/>
<reference evidence="2 3" key="1">
    <citation type="submission" date="2024-05" db="EMBL/GenBank/DDBJ databases">
        <title>Genome sequencing and assembly of Indian major carp, Cirrhinus mrigala (Hamilton, 1822).</title>
        <authorList>
            <person name="Mohindra V."/>
            <person name="Chowdhury L.M."/>
            <person name="Lal K."/>
            <person name="Jena J.K."/>
        </authorList>
    </citation>
    <scope>NUCLEOTIDE SEQUENCE [LARGE SCALE GENOMIC DNA]</scope>
    <source>
        <strain evidence="2">CM1030</strain>
        <tissue evidence="2">Blood</tissue>
    </source>
</reference>
<keyword evidence="3" id="KW-1185">Reference proteome</keyword>
<feature type="non-terminal residue" evidence="2">
    <location>
        <position position="1"/>
    </location>
</feature>
<protein>
    <submittedName>
        <fullName evidence="2">Uncharacterized protein</fullName>
    </submittedName>
</protein>
<dbReference type="EMBL" id="JAMKFB020000008">
    <property type="protein sequence ID" value="KAL0186370.1"/>
    <property type="molecule type" value="Genomic_DNA"/>
</dbReference>
<keyword evidence="1" id="KW-0812">Transmembrane</keyword>
<dbReference type="Proteomes" id="UP001529510">
    <property type="component" value="Unassembled WGS sequence"/>
</dbReference>
<dbReference type="AlphaFoldDB" id="A0ABD0QKR8"/>
<evidence type="ECO:0000256" key="1">
    <source>
        <dbReference type="SAM" id="Phobius"/>
    </source>
</evidence>
<keyword evidence="1" id="KW-1133">Transmembrane helix</keyword>
<evidence type="ECO:0000313" key="3">
    <source>
        <dbReference type="Proteomes" id="UP001529510"/>
    </source>
</evidence>
<comment type="caution">
    <text evidence="2">The sequence shown here is derived from an EMBL/GenBank/DDBJ whole genome shotgun (WGS) entry which is preliminary data.</text>
</comment>